<proteinExistence type="predicted"/>
<keyword evidence="1" id="KW-1133">Transmembrane helix</keyword>
<dbReference type="OrthoDB" id="2442555at2759"/>
<dbReference type="AlphaFoldDB" id="I1BS63"/>
<evidence type="ECO:0000313" key="2">
    <source>
        <dbReference type="EMBL" id="EIE79043.1"/>
    </source>
</evidence>
<evidence type="ECO:0000313" key="3">
    <source>
        <dbReference type="Proteomes" id="UP000009138"/>
    </source>
</evidence>
<reference evidence="2 3" key="1">
    <citation type="journal article" date="2009" name="PLoS Genet.">
        <title>Genomic analysis of the basal lineage fungus Rhizopus oryzae reveals a whole-genome duplication.</title>
        <authorList>
            <person name="Ma L.-J."/>
            <person name="Ibrahim A.S."/>
            <person name="Skory C."/>
            <person name="Grabherr M.G."/>
            <person name="Burger G."/>
            <person name="Butler M."/>
            <person name="Elias M."/>
            <person name="Idnurm A."/>
            <person name="Lang B.F."/>
            <person name="Sone T."/>
            <person name="Abe A."/>
            <person name="Calvo S.E."/>
            <person name="Corrochano L.M."/>
            <person name="Engels R."/>
            <person name="Fu J."/>
            <person name="Hansberg W."/>
            <person name="Kim J.-M."/>
            <person name="Kodira C.D."/>
            <person name="Koehrsen M.J."/>
            <person name="Liu B."/>
            <person name="Miranda-Saavedra D."/>
            <person name="O'Leary S."/>
            <person name="Ortiz-Castellanos L."/>
            <person name="Poulter R."/>
            <person name="Rodriguez-Romero J."/>
            <person name="Ruiz-Herrera J."/>
            <person name="Shen Y.-Q."/>
            <person name="Zeng Q."/>
            <person name="Galagan J."/>
            <person name="Birren B.W."/>
            <person name="Cuomo C.A."/>
            <person name="Wickes B.L."/>
        </authorList>
    </citation>
    <scope>NUCLEOTIDE SEQUENCE [LARGE SCALE GENOMIC DNA]</scope>
    <source>
        <strain evidence="3">RA 99-880 / ATCC MYA-4621 / FGSC 9543 / NRRL 43880</strain>
    </source>
</reference>
<feature type="transmembrane region" description="Helical" evidence="1">
    <location>
        <begin position="16"/>
        <end position="36"/>
    </location>
</feature>
<protein>
    <submittedName>
        <fullName evidence="2">Uncharacterized protein</fullName>
    </submittedName>
</protein>
<evidence type="ECO:0000256" key="1">
    <source>
        <dbReference type="SAM" id="Phobius"/>
    </source>
</evidence>
<dbReference type="Proteomes" id="UP000009138">
    <property type="component" value="Unassembled WGS sequence"/>
</dbReference>
<dbReference type="RefSeq" id="XP_067514439.1">
    <property type="nucleotide sequence ID" value="XM_067658338.1"/>
</dbReference>
<accession>I1BS63</accession>
<keyword evidence="1" id="KW-0472">Membrane</keyword>
<dbReference type="EMBL" id="CH476733">
    <property type="protein sequence ID" value="EIE79043.1"/>
    <property type="molecule type" value="Genomic_DNA"/>
</dbReference>
<organism evidence="2 3">
    <name type="scientific">Rhizopus delemar (strain RA 99-880 / ATCC MYA-4621 / FGSC 9543 / NRRL 43880)</name>
    <name type="common">Mucormycosis agent</name>
    <name type="synonym">Rhizopus arrhizus var. delemar</name>
    <dbReference type="NCBI Taxonomy" id="246409"/>
    <lineage>
        <taxon>Eukaryota</taxon>
        <taxon>Fungi</taxon>
        <taxon>Fungi incertae sedis</taxon>
        <taxon>Mucoromycota</taxon>
        <taxon>Mucoromycotina</taxon>
        <taxon>Mucoromycetes</taxon>
        <taxon>Mucorales</taxon>
        <taxon>Mucorineae</taxon>
        <taxon>Rhizopodaceae</taxon>
        <taxon>Rhizopus</taxon>
    </lineage>
</organism>
<dbReference type="OMA" id="PHHTEFL"/>
<name>I1BS63_RHIO9</name>
<keyword evidence="3" id="KW-1185">Reference proteome</keyword>
<gene>
    <name evidence="2" type="ORF">RO3G_03748</name>
</gene>
<sequence>MFLTNSSLPSDNHNSFFHAGIFLCEIKCTIFFFGIVERTVQNYVKTYKEDDEKRLPGGRKQRVSWEGRLQPHHTNFLCVFYEKNPRAILWQARDALLEAFSEIQSITLSGLHRHLVLHVSLTLKKLEAIVSSRTTLGNLQIRRHRALEWKRDENMTDIKAMFSLMRQVLTCIFVEVLVDPRGECLLKQ</sequence>
<dbReference type="GeneID" id="93610719"/>
<dbReference type="InParanoid" id="I1BS63"/>
<keyword evidence="1" id="KW-0812">Transmembrane</keyword>
<dbReference type="VEuPathDB" id="FungiDB:RO3G_03748"/>